<dbReference type="EMBL" id="JADINF010000182">
    <property type="protein sequence ID" value="MBO8424791.1"/>
    <property type="molecule type" value="Genomic_DNA"/>
</dbReference>
<reference evidence="1" key="2">
    <citation type="journal article" date="2021" name="PeerJ">
        <title>Extensive microbial diversity within the chicken gut microbiome revealed by metagenomics and culture.</title>
        <authorList>
            <person name="Gilroy R."/>
            <person name="Ravi A."/>
            <person name="Getino M."/>
            <person name="Pursley I."/>
            <person name="Horton D.L."/>
            <person name="Alikhan N.F."/>
            <person name="Baker D."/>
            <person name="Gharbi K."/>
            <person name="Hall N."/>
            <person name="Watson M."/>
            <person name="Adriaenssens E.M."/>
            <person name="Foster-Nyarko E."/>
            <person name="Jarju S."/>
            <person name="Secka A."/>
            <person name="Antonio M."/>
            <person name="Oren A."/>
            <person name="Chaudhuri R.R."/>
            <person name="La Ragione R."/>
            <person name="Hildebrand F."/>
            <person name="Pallen M.J."/>
        </authorList>
    </citation>
    <scope>NUCLEOTIDE SEQUENCE</scope>
    <source>
        <strain evidence="1">517</strain>
    </source>
</reference>
<reference evidence="1" key="1">
    <citation type="submission" date="2020-10" db="EMBL/GenBank/DDBJ databases">
        <authorList>
            <person name="Gilroy R."/>
        </authorList>
    </citation>
    <scope>NUCLEOTIDE SEQUENCE</scope>
    <source>
        <strain evidence="1">517</strain>
    </source>
</reference>
<evidence type="ECO:0000313" key="2">
    <source>
        <dbReference type="Proteomes" id="UP000727857"/>
    </source>
</evidence>
<dbReference type="AlphaFoldDB" id="A0A940DHZ9"/>
<gene>
    <name evidence="1" type="ORF">IAB16_07205</name>
</gene>
<accession>A0A940DHZ9</accession>
<comment type="caution">
    <text evidence="1">The sequence shown here is derived from an EMBL/GenBank/DDBJ whole genome shotgun (WGS) entry which is preliminary data.</text>
</comment>
<evidence type="ECO:0008006" key="3">
    <source>
        <dbReference type="Google" id="ProtNLM"/>
    </source>
</evidence>
<name>A0A940DHZ9_9FIRM</name>
<dbReference type="Proteomes" id="UP000727857">
    <property type="component" value="Unassembled WGS sequence"/>
</dbReference>
<proteinExistence type="predicted"/>
<evidence type="ECO:0000313" key="1">
    <source>
        <dbReference type="EMBL" id="MBO8424791.1"/>
    </source>
</evidence>
<sequence>MQKSLYSLILMDDVVREIDAIARKQNTNRSNLINQILAEYVSMVTPEQRIYNIFNCIDNLLGHNAFDSYIEPNESTMSLKSSLNYRYRPTIRYLVELYRTGENASGELKIIFRTQSQELLFRLAEFFELWTKMEKIYLKDYSAQTINYSFENGKFTRTFAMPRDRIYDNEETARAISDYIRMFDDIVKGYLTGAYMSFAEMENRYLQYLNGSVVI</sequence>
<protein>
    <recommendedName>
        <fullName evidence="3">Ribbon-helix-helix protein CopG domain-containing protein</fullName>
    </recommendedName>
</protein>
<organism evidence="1 2">
    <name type="scientific">Candidatus Stercoripulliclostridium pullicola</name>
    <dbReference type="NCBI Taxonomy" id="2840953"/>
    <lineage>
        <taxon>Bacteria</taxon>
        <taxon>Bacillati</taxon>
        <taxon>Bacillota</taxon>
        <taxon>Clostridia</taxon>
        <taxon>Eubacteriales</taxon>
        <taxon>Candidatus Stercoripulliclostridium</taxon>
    </lineage>
</organism>